<dbReference type="GO" id="GO:0042277">
    <property type="term" value="F:peptide binding"/>
    <property type="evidence" value="ECO:0007669"/>
    <property type="project" value="TreeGrafter"/>
</dbReference>
<dbReference type="PANTHER" id="PTHR11533">
    <property type="entry name" value="PROTEASE M1 ZINC METALLOPROTEASE"/>
    <property type="match status" value="1"/>
</dbReference>
<comment type="caution">
    <text evidence="3">The sequence shown here is derived from an EMBL/GenBank/DDBJ whole genome shotgun (WGS) entry which is preliminary data.</text>
</comment>
<dbReference type="GO" id="GO:0070006">
    <property type="term" value="F:metalloaminopeptidase activity"/>
    <property type="evidence" value="ECO:0007669"/>
    <property type="project" value="TreeGrafter"/>
</dbReference>
<dbReference type="Gene3D" id="2.60.40.1730">
    <property type="entry name" value="tricorn interacting facor f3 domain"/>
    <property type="match status" value="1"/>
</dbReference>
<evidence type="ECO:0000313" key="3">
    <source>
        <dbReference type="EMBL" id="KAK7077379.1"/>
    </source>
</evidence>
<name>A0AAN9A7T5_HALRR</name>
<dbReference type="GO" id="GO:0006508">
    <property type="term" value="P:proteolysis"/>
    <property type="evidence" value="ECO:0007669"/>
    <property type="project" value="TreeGrafter"/>
</dbReference>
<feature type="chain" id="PRO_5043000177" description="Aminopeptidase N-like N-terminal domain-containing protein" evidence="1">
    <location>
        <begin position="24"/>
        <end position="165"/>
    </location>
</feature>
<accession>A0AAN9A7T5</accession>
<evidence type="ECO:0000259" key="2">
    <source>
        <dbReference type="Pfam" id="PF17900"/>
    </source>
</evidence>
<evidence type="ECO:0000313" key="4">
    <source>
        <dbReference type="Proteomes" id="UP001381693"/>
    </source>
</evidence>
<reference evidence="3 4" key="1">
    <citation type="submission" date="2023-11" db="EMBL/GenBank/DDBJ databases">
        <title>Halocaridina rubra genome assembly.</title>
        <authorList>
            <person name="Smith C."/>
        </authorList>
    </citation>
    <scope>NUCLEOTIDE SEQUENCE [LARGE SCALE GENOMIC DNA]</scope>
    <source>
        <strain evidence="3">EP-1</strain>
        <tissue evidence="3">Whole</tissue>
    </source>
</reference>
<dbReference type="GO" id="GO:0016020">
    <property type="term" value="C:membrane"/>
    <property type="evidence" value="ECO:0007669"/>
    <property type="project" value="TreeGrafter"/>
</dbReference>
<dbReference type="GO" id="GO:0043171">
    <property type="term" value="P:peptide catabolic process"/>
    <property type="evidence" value="ECO:0007669"/>
    <property type="project" value="TreeGrafter"/>
</dbReference>
<dbReference type="GO" id="GO:0005615">
    <property type="term" value="C:extracellular space"/>
    <property type="evidence" value="ECO:0007669"/>
    <property type="project" value="TreeGrafter"/>
</dbReference>
<dbReference type="InterPro" id="IPR042097">
    <property type="entry name" value="Aminopeptidase_N-like_N_sf"/>
</dbReference>
<gene>
    <name evidence="3" type="ORF">SK128_027509</name>
</gene>
<dbReference type="InterPro" id="IPR045357">
    <property type="entry name" value="Aminopeptidase_N-like_N"/>
</dbReference>
<organism evidence="3 4">
    <name type="scientific">Halocaridina rubra</name>
    <name type="common">Hawaiian red shrimp</name>
    <dbReference type="NCBI Taxonomy" id="373956"/>
    <lineage>
        <taxon>Eukaryota</taxon>
        <taxon>Metazoa</taxon>
        <taxon>Ecdysozoa</taxon>
        <taxon>Arthropoda</taxon>
        <taxon>Crustacea</taxon>
        <taxon>Multicrustacea</taxon>
        <taxon>Malacostraca</taxon>
        <taxon>Eumalacostraca</taxon>
        <taxon>Eucarida</taxon>
        <taxon>Decapoda</taxon>
        <taxon>Pleocyemata</taxon>
        <taxon>Caridea</taxon>
        <taxon>Atyoidea</taxon>
        <taxon>Atyidae</taxon>
        <taxon>Halocaridina</taxon>
    </lineage>
</organism>
<dbReference type="Proteomes" id="UP001381693">
    <property type="component" value="Unassembled WGS sequence"/>
</dbReference>
<proteinExistence type="predicted"/>
<sequence length="165" mass="18877">MLYFLSKLIPWILCMCIFEVTGSYQHKSGSQMFEYEDLRLPTALKPLHYVVRLQPLINGNFSVMGSVQIEMEVLEATSNVTLHILGINTKNESVKVVPVDDPQNPGVEITNHAFDSVRQFYVATLAQELEQGKNYYLSMNFEAYLSEQLYGFYRSTYIDAEGNEV</sequence>
<dbReference type="InterPro" id="IPR050344">
    <property type="entry name" value="Peptidase_M1_aminopeptidases"/>
</dbReference>
<dbReference type="EMBL" id="JAXCGZ010009047">
    <property type="protein sequence ID" value="KAK7077379.1"/>
    <property type="molecule type" value="Genomic_DNA"/>
</dbReference>
<evidence type="ECO:0000256" key="1">
    <source>
        <dbReference type="SAM" id="SignalP"/>
    </source>
</evidence>
<feature type="signal peptide" evidence="1">
    <location>
        <begin position="1"/>
        <end position="23"/>
    </location>
</feature>
<feature type="domain" description="Aminopeptidase N-like N-terminal" evidence="2">
    <location>
        <begin position="45"/>
        <end position="163"/>
    </location>
</feature>
<dbReference type="GO" id="GO:0005737">
    <property type="term" value="C:cytoplasm"/>
    <property type="evidence" value="ECO:0007669"/>
    <property type="project" value="TreeGrafter"/>
</dbReference>
<dbReference type="GO" id="GO:0008270">
    <property type="term" value="F:zinc ion binding"/>
    <property type="evidence" value="ECO:0007669"/>
    <property type="project" value="TreeGrafter"/>
</dbReference>
<dbReference type="PANTHER" id="PTHR11533:SF294">
    <property type="entry name" value="THYROTROPIN-RELEASING HORMONE-DEGRADING ECTOENZYME"/>
    <property type="match status" value="1"/>
</dbReference>
<dbReference type="AlphaFoldDB" id="A0AAN9A7T5"/>
<dbReference type="SUPFAM" id="SSF63737">
    <property type="entry name" value="Leukotriene A4 hydrolase N-terminal domain"/>
    <property type="match status" value="1"/>
</dbReference>
<dbReference type="Pfam" id="PF17900">
    <property type="entry name" value="Peptidase_M1_N"/>
    <property type="match status" value="1"/>
</dbReference>
<keyword evidence="1" id="KW-0732">Signal</keyword>
<keyword evidence="4" id="KW-1185">Reference proteome</keyword>
<protein>
    <recommendedName>
        <fullName evidence="2">Aminopeptidase N-like N-terminal domain-containing protein</fullName>
    </recommendedName>
</protein>